<dbReference type="Proteomes" id="UP000095283">
    <property type="component" value="Unplaced"/>
</dbReference>
<accession>A0A1I7W8R5</accession>
<reference evidence="2" key="1">
    <citation type="submission" date="2016-11" db="UniProtKB">
        <authorList>
            <consortium name="WormBaseParasite"/>
        </authorList>
    </citation>
    <scope>IDENTIFICATION</scope>
</reference>
<organism evidence="1 2">
    <name type="scientific">Heterorhabditis bacteriophora</name>
    <name type="common">Entomopathogenic nematode worm</name>
    <dbReference type="NCBI Taxonomy" id="37862"/>
    <lineage>
        <taxon>Eukaryota</taxon>
        <taxon>Metazoa</taxon>
        <taxon>Ecdysozoa</taxon>
        <taxon>Nematoda</taxon>
        <taxon>Chromadorea</taxon>
        <taxon>Rhabditida</taxon>
        <taxon>Rhabditina</taxon>
        <taxon>Rhabditomorpha</taxon>
        <taxon>Strongyloidea</taxon>
        <taxon>Heterorhabditidae</taxon>
        <taxon>Heterorhabditis</taxon>
    </lineage>
</organism>
<evidence type="ECO:0000313" key="1">
    <source>
        <dbReference type="Proteomes" id="UP000095283"/>
    </source>
</evidence>
<dbReference type="WBParaSite" id="Hba_01045">
    <property type="protein sequence ID" value="Hba_01045"/>
    <property type="gene ID" value="Hba_01045"/>
</dbReference>
<name>A0A1I7W8R5_HETBA</name>
<evidence type="ECO:0000313" key="2">
    <source>
        <dbReference type="WBParaSite" id="Hba_01045"/>
    </source>
</evidence>
<proteinExistence type="predicted"/>
<dbReference type="AlphaFoldDB" id="A0A1I7W8R5"/>
<protein>
    <submittedName>
        <fullName evidence="2">TDP43_N domain-containing protein</fullName>
    </submittedName>
</protein>
<sequence length="77" mass="8449">MASRSVEHSTGIPLVSDIMMVESDEDANVESIIGGKVYIFVPAHAGENFIGTFCQRHMKRKPQNHPAQLSVHLSFPG</sequence>
<keyword evidence="1" id="KW-1185">Reference proteome</keyword>